<evidence type="ECO:0000313" key="5">
    <source>
        <dbReference type="EnsemblMetazoa" id="HelroP171521"/>
    </source>
</evidence>
<dbReference type="PANTHER" id="PTHR11782">
    <property type="entry name" value="ADENOSINE/GUANOSINE DIPHOSPHATASE"/>
    <property type="match status" value="1"/>
</dbReference>
<sequence length="372" mass="43114">MHSLWNIWFTLIILSLSGADNYESRTQFKTLTDDWYTVVVLVEPSRLNVRVIRSKRSAFQGPDYRIVTKWETPDDPFDVFISRNRSKLVFDTLFERSKQNIPEVVWEFTRMYFFITSTNLLHLKTFGILKMEKESFQIAFVPENDVLEDLFPVTLNQIRSPLYAHSYINFSPYALEDQLLDIVVGPNRKSKLALDYPCSNAGTKLVGSADVEFCLQLISSLFHKTSYDECFDKPCRLDKVYQPSVPNKQRLSAFSENHAPSFNISGYATEAFYALGIFNRVFEFLDMNPSRSNLSQMLNKMVQYCKKTSLPLELNYKYGNRNGCFFGLYIYKLLQEGFGLNDENIILFGNGIGFWVGLFTMKNEYKAVVLIL</sequence>
<dbReference type="KEGG" id="hro:HELRODRAFT_171521"/>
<accession>T1F4D3</accession>
<dbReference type="STRING" id="6412.T1F4D3"/>
<dbReference type="HOGENOM" id="CLU_744486_0_0_1"/>
<keyword evidence="6" id="KW-1185">Reference proteome</keyword>
<keyword evidence="2" id="KW-0378">Hydrolase</keyword>
<dbReference type="PANTHER" id="PTHR11782:SF83">
    <property type="entry name" value="GUANOSINE-DIPHOSPHATASE"/>
    <property type="match status" value="1"/>
</dbReference>
<protein>
    <submittedName>
        <fullName evidence="4 5">Uncharacterized protein</fullName>
    </submittedName>
</protein>
<dbReference type="AlphaFoldDB" id="T1F4D3"/>
<comment type="similarity">
    <text evidence="1">Belongs to the GDA1/CD39 NTPase family.</text>
</comment>
<reference evidence="4 6" key="2">
    <citation type="journal article" date="2013" name="Nature">
        <title>Insights into bilaterian evolution from three spiralian genomes.</title>
        <authorList>
            <person name="Simakov O."/>
            <person name="Marletaz F."/>
            <person name="Cho S.J."/>
            <person name="Edsinger-Gonzales E."/>
            <person name="Havlak P."/>
            <person name="Hellsten U."/>
            <person name="Kuo D.H."/>
            <person name="Larsson T."/>
            <person name="Lv J."/>
            <person name="Arendt D."/>
            <person name="Savage R."/>
            <person name="Osoegawa K."/>
            <person name="de Jong P."/>
            <person name="Grimwood J."/>
            <person name="Chapman J.A."/>
            <person name="Shapiro H."/>
            <person name="Aerts A."/>
            <person name="Otillar R.P."/>
            <person name="Terry A.Y."/>
            <person name="Boore J.L."/>
            <person name="Grigoriev I.V."/>
            <person name="Lindberg D.R."/>
            <person name="Seaver E.C."/>
            <person name="Weisblat D.A."/>
            <person name="Putnam N.H."/>
            <person name="Rokhsar D.S."/>
        </authorList>
    </citation>
    <scope>NUCLEOTIDE SEQUENCE</scope>
</reference>
<reference evidence="5" key="3">
    <citation type="submission" date="2015-06" db="UniProtKB">
        <authorList>
            <consortium name="EnsemblMetazoa"/>
        </authorList>
    </citation>
    <scope>IDENTIFICATION</scope>
</reference>
<evidence type="ECO:0000256" key="2">
    <source>
        <dbReference type="ARBA" id="ARBA00022801"/>
    </source>
</evidence>
<dbReference type="GO" id="GO:0005886">
    <property type="term" value="C:plasma membrane"/>
    <property type="evidence" value="ECO:0000318"/>
    <property type="project" value="GO_Central"/>
</dbReference>
<feature type="signal peptide" evidence="3">
    <location>
        <begin position="1"/>
        <end position="19"/>
    </location>
</feature>
<dbReference type="OrthoDB" id="6372431at2759"/>
<dbReference type="Pfam" id="PF01150">
    <property type="entry name" value="GDA1_CD39"/>
    <property type="match status" value="1"/>
</dbReference>
<evidence type="ECO:0000256" key="1">
    <source>
        <dbReference type="ARBA" id="ARBA00009283"/>
    </source>
</evidence>
<keyword evidence="3" id="KW-0732">Signal</keyword>
<dbReference type="GeneID" id="20203682"/>
<dbReference type="CTD" id="20203682"/>
<dbReference type="InterPro" id="IPR000407">
    <property type="entry name" value="GDA1_CD39_NTPase"/>
</dbReference>
<proteinExistence type="inferred from homology"/>
<dbReference type="GO" id="GO:0045134">
    <property type="term" value="F:UDP phosphatase activity"/>
    <property type="evidence" value="ECO:0000318"/>
    <property type="project" value="GO_Central"/>
</dbReference>
<organism evidence="5 6">
    <name type="scientific">Helobdella robusta</name>
    <name type="common">Californian leech</name>
    <dbReference type="NCBI Taxonomy" id="6412"/>
    <lineage>
        <taxon>Eukaryota</taxon>
        <taxon>Metazoa</taxon>
        <taxon>Spiralia</taxon>
        <taxon>Lophotrochozoa</taxon>
        <taxon>Annelida</taxon>
        <taxon>Clitellata</taxon>
        <taxon>Hirudinea</taxon>
        <taxon>Rhynchobdellida</taxon>
        <taxon>Glossiphoniidae</taxon>
        <taxon>Helobdella</taxon>
    </lineage>
</organism>
<dbReference type="InParanoid" id="T1F4D3"/>
<feature type="chain" id="PRO_5010980218" evidence="3">
    <location>
        <begin position="20"/>
        <end position="372"/>
    </location>
</feature>
<dbReference type="GO" id="GO:0009134">
    <property type="term" value="P:nucleoside diphosphate catabolic process"/>
    <property type="evidence" value="ECO:0000318"/>
    <property type="project" value="GO_Central"/>
</dbReference>
<dbReference type="GO" id="GO:0017111">
    <property type="term" value="F:ribonucleoside triphosphate phosphatase activity"/>
    <property type="evidence" value="ECO:0000318"/>
    <property type="project" value="GO_Central"/>
</dbReference>
<dbReference type="RefSeq" id="XP_009016497.1">
    <property type="nucleotide sequence ID" value="XM_009018249.1"/>
</dbReference>
<name>T1F4D3_HELRO</name>
<evidence type="ECO:0000313" key="6">
    <source>
        <dbReference type="Proteomes" id="UP000015101"/>
    </source>
</evidence>
<dbReference type="EMBL" id="KB096365">
    <property type="protein sequence ID" value="ESO05182.1"/>
    <property type="molecule type" value="Genomic_DNA"/>
</dbReference>
<dbReference type="EnsemblMetazoa" id="HelroT171521">
    <property type="protein sequence ID" value="HelroP171521"/>
    <property type="gene ID" value="HelroG171521"/>
</dbReference>
<evidence type="ECO:0000256" key="3">
    <source>
        <dbReference type="SAM" id="SignalP"/>
    </source>
</evidence>
<reference evidence="6" key="1">
    <citation type="submission" date="2012-12" db="EMBL/GenBank/DDBJ databases">
        <authorList>
            <person name="Hellsten U."/>
            <person name="Grimwood J."/>
            <person name="Chapman J.A."/>
            <person name="Shapiro H."/>
            <person name="Aerts A."/>
            <person name="Otillar R.P."/>
            <person name="Terry A.Y."/>
            <person name="Boore J.L."/>
            <person name="Simakov O."/>
            <person name="Marletaz F."/>
            <person name="Cho S.-J."/>
            <person name="Edsinger-Gonzales E."/>
            <person name="Havlak P."/>
            <person name="Kuo D.-H."/>
            <person name="Larsson T."/>
            <person name="Lv J."/>
            <person name="Arendt D."/>
            <person name="Savage R."/>
            <person name="Osoegawa K."/>
            <person name="de Jong P."/>
            <person name="Lindberg D.R."/>
            <person name="Seaver E.C."/>
            <person name="Weisblat D.A."/>
            <person name="Putnam N.H."/>
            <person name="Grigoriev I.V."/>
            <person name="Rokhsar D.S."/>
        </authorList>
    </citation>
    <scope>NUCLEOTIDE SEQUENCE</scope>
</reference>
<dbReference type="Proteomes" id="UP000015101">
    <property type="component" value="Unassembled WGS sequence"/>
</dbReference>
<dbReference type="Gene3D" id="3.30.420.150">
    <property type="entry name" value="Exopolyphosphatase. Domain 2"/>
    <property type="match status" value="1"/>
</dbReference>
<dbReference type="EMBL" id="AMQM01003889">
    <property type="status" value="NOT_ANNOTATED_CDS"/>
    <property type="molecule type" value="Genomic_DNA"/>
</dbReference>
<evidence type="ECO:0000313" key="4">
    <source>
        <dbReference type="EMBL" id="ESO05182.1"/>
    </source>
</evidence>
<gene>
    <name evidence="5" type="primary">20203682</name>
    <name evidence="4" type="ORF">HELRODRAFT_171521</name>
</gene>
<dbReference type="GO" id="GO:0004382">
    <property type="term" value="F:GDP phosphatase activity"/>
    <property type="evidence" value="ECO:0000318"/>
    <property type="project" value="GO_Central"/>
</dbReference>